<gene>
    <name evidence="2" type="ORF">LCGC14_2161660</name>
</gene>
<feature type="transmembrane region" description="Helical" evidence="1">
    <location>
        <begin position="37"/>
        <end position="53"/>
    </location>
</feature>
<feature type="transmembrane region" description="Helical" evidence="1">
    <location>
        <begin position="73"/>
        <end position="93"/>
    </location>
</feature>
<feature type="non-terminal residue" evidence="2">
    <location>
        <position position="1"/>
    </location>
</feature>
<comment type="caution">
    <text evidence="2">The sequence shown here is derived from an EMBL/GenBank/DDBJ whole genome shotgun (WGS) entry which is preliminary data.</text>
</comment>
<feature type="transmembrane region" description="Helical" evidence="1">
    <location>
        <begin position="105"/>
        <end position="138"/>
    </location>
</feature>
<protein>
    <recommendedName>
        <fullName evidence="3">O-antigen ligase domain-containing protein</fullName>
    </recommendedName>
</protein>
<dbReference type="AlphaFoldDB" id="A0A0F9DSR4"/>
<evidence type="ECO:0000313" key="2">
    <source>
        <dbReference type="EMBL" id="KKL64774.1"/>
    </source>
</evidence>
<keyword evidence="1" id="KW-1133">Transmembrane helix</keyword>
<keyword evidence="1" id="KW-0472">Membrane</keyword>
<dbReference type="EMBL" id="LAZR01027745">
    <property type="protein sequence ID" value="KKL64774.1"/>
    <property type="molecule type" value="Genomic_DNA"/>
</dbReference>
<evidence type="ECO:0000256" key="1">
    <source>
        <dbReference type="SAM" id="Phobius"/>
    </source>
</evidence>
<sequence>IIILSIFGIIFFFTYKHFQVFWSFNNRIVVWKQIIEGWRLAPFFGHGLGSFYIKEYVHCYSLTRWAHSVPLDILHNGGIVLLVLVSGYFIDLFRRVFIIEKDMFIVGFTTALLTLILVCVVNSLIAPIYLLGIIYIAGLEISLSRRRVYE</sequence>
<reference evidence="2" key="1">
    <citation type="journal article" date="2015" name="Nature">
        <title>Complex archaea that bridge the gap between prokaryotes and eukaryotes.</title>
        <authorList>
            <person name="Spang A."/>
            <person name="Saw J.H."/>
            <person name="Jorgensen S.L."/>
            <person name="Zaremba-Niedzwiedzka K."/>
            <person name="Martijn J."/>
            <person name="Lind A.E."/>
            <person name="van Eijk R."/>
            <person name="Schleper C."/>
            <person name="Guy L."/>
            <person name="Ettema T.J."/>
        </authorList>
    </citation>
    <scope>NUCLEOTIDE SEQUENCE</scope>
</reference>
<organism evidence="2">
    <name type="scientific">marine sediment metagenome</name>
    <dbReference type="NCBI Taxonomy" id="412755"/>
    <lineage>
        <taxon>unclassified sequences</taxon>
        <taxon>metagenomes</taxon>
        <taxon>ecological metagenomes</taxon>
    </lineage>
</organism>
<name>A0A0F9DSR4_9ZZZZ</name>
<proteinExistence type="predicted"/>
<evidence type="ECO:0008006" key="3">
    <source>
        <dbReference type="Google" id="ProtNLM"/>
    </source>
</evidence>
<accession>A0A0F9DSR4</accession>
<feature type="transmembrane region" description="Helical" evidence="1">
    <location>
        <begin position="6"/>
        <end position="25"/>
    </location>
</feature>
<keyword evidence="1" id="KW-0812">Transmembrane</keyword>